<reference evidence="3 4" key="1">
    <citation type="journal article" date="2005" name="J. Bacteriol.">
        <title>Complete genome sequence and analysis of the multiresistant nosocomial pathogen Corynebacterium jeikeium K411, a lipid-requiring bacterium of the human skin flora.</title>
        <authorList>
            <person name="Tauch A."/>
            <person name="Kaiser O."/>
            <person name="Hain T."/>
            <person name="Goesmann A."/>
            <person name="Weisshaar B."/>
            <person name="Albersmeier A."/>
            <person name="Bekel T."/>
            <person name="Bischoff N."/>
            <person name="Brune I."/>
            <person name="Chakraborty T."/>
            <person name="Kalinowski J."/>
            <person name="Meyer F."/>
            <person name="Rupp O."/>
            <person name="Schneiker S."/>
            <person name="Viehoever P."/>
            <person name="Puehler A."/>
        </authorList>
    </citation>
    <scope>NUCLEOTIDE SEQUENCE [LARGE SCALE GENOMIC DNA]</scope>
    <source>
        <strain evidence="3 4">K411</strain>
    </source>
</reference>
<feature type="region of interest" description="Disordered" evidence="1">
    <location>
        <begin position="220"/>
        <end position="251"/>
    </location>
</feature>
<organism evidence="3 4">
    <name type="scientific">Corynebacterium jeikeium (strain K411)</name>
    <dbReference type="NCBI Taxonomy" id="306537"/>
    <lineage>
        <taxon>Bacteria</taxon>
        <taxon>Bacillati</taxon>
        <taxon>Actinomycetota</taxon>
        <taxon>Actinomycetes</taxon>
        <taxon>Mycobacteriales</taxon>
        <taxon>Corynebacteriaceae</taxon>
        <taxon>Corynebacterium</taxon>
    </lineage>
</organism>
<evidence type="ECO:0000313" key="3">
    <source>
        <dbReference type="EMBL" id="CAI36565.1"/>
    </source>
</evidence>
<sequence length="251" mass="27614">MSAAQQPMQVDFNFDVDEEYARKHNEFLRDAKRMQVSAGVLAAVLIVIVAVLLITAGSQWWALAISFALGVFALLCLILIPVLPRKMGSPQQYFDMYQLAPAMIAEVNARDMVLLMLVDASTEPVKTVPALAYRTVTSVPGVPREVGARVPSMAVTGYRPTRGPKVYEEISPMPVAWGTGDAKVWKRAERAISTNLWNRLEGLLDQVDKAKQANRSVYVLEDGKADAKPASNQGGQDKQDKQDKKAKKGKK</sequence>
<keyword evidence="2" id="KW-0812">Transmembrane</keyword>
<dbReference type="RefSeq" id="WP_005294463.1">
    <property type="nucleotide sequence ID" value="NC_007164.1"/>
</dbReference>
<dbReference type="KEGG" id="cjk:jk0408"/>
<dbReference type="AlphaFoldDB" id="Q4JX92"/>
<dbReference type="InterPro" id="IPR021632">
    <property type="entry name" value="DUF3239"/>
</dbReference>
<evidence type="ECO:0008006" key="5">
    <source>
        <dbReference type="Google" id="ProtNLM"/>
    </source>
</evidence>
<feature type="transmembrane region" description="Helical" evidence="2">
    <location>
        <begin position="36"/>
        <end position="54"/>
    </location>
</feature>
<proteinExistence type="predicted"/>
<dbReference type="GeneID" id="92737899"/>
<gene>
    <name evidence="3" type="ordered locus">jk0408</name>
</gene>
<name>Q4JX92_CORJK</name>
<dbReference type="Proteomes" id="UP000000545">
    <property type="component" value="Chromosome"/>
</dbReference>
<keyword evidence="4" id="KW-1185">Reference proteome</keyword>
<keyword evidence="2" id="KW-1133">Transmembrane helix</keyword>
<dbReference type="OrthoDB" id="4548219at2"/>
<dbReference type="eggNOG" id="ENOG5032V6C">
    <property type="taxonomic scope" value="Bacteria"/>
</dbReference>
<feature type="transmembrane region" description="Helical" evidence="2">
    <location>
        <begin position="60"/>
        <end position="83"/>
    </location>
</feature>
<dbReference type="STRING" id="306537.jk0408"/>
<keyword evidence="2" id="KW-0472">Membrane</keyword>
<dbReference type="InterPro" id="IPR023124">
    <property type="entry name" value="DUF3239_dom_sf"/>
</dbReference>
<dbReference type="HOGENOM" id="CLU_1292606_0_0_11"/>
<evidence type="ECO:0000313" key="4">
    <source>
        <dbReference type="Proteomes" id="UP000000545"/>
    </source>
</evidence>
<accession>Q4JX92</accession>
<evidence type="ECO:0000256" key="1">
    <source>
        <dbReference type="SAM" id="MobiDB-lite"/>
    </source>
</evidence>
<dbReference type="Pfam" id="PF11580">
    <property type="entry name" value="DUF3239"/>
    <property type="match status" value="1"/>
</dbReference>
<dbReference type="PATRIC" id="fig|306537.10.peg.421"/>
<dbReference type="Gene3D" id="2.40.410.10">
    <property type="entry name" value="putative membrane protein from Corynebacterium diphtheriae superfamily"/>
    <property type="match status" value="1"/>
</dbReference>
<protein>
    <recommendedName>
        <fullName evidence="5">DUF3239 domain-containing protein</fullName>
    </recommendedName>
</protein>
<dbReference type="EMBL" id="CR931997">
    <property type="protein sequence ID" value="CAI36565.1"/>
    <property type="molecule type" value="Genomic_DNA"/>
</dbReference>
<evidence type="ECO:0000256" key="2">
    <source>
        <dbReference type="SAM" id="Phobius"/>
    </source>
</evidence>